<feature type="transmembrane region" description="Helical" evidence="2">
    <location>
        <begin position="107"/>
        <end position="125"/>
    </location>
</feature>
<accession>A0A6V8KEI7</accession>
<feature type="transmembrane region" description="Helical" evidence="2">
    <location>
        <begin position="286"/>
        <end position="306"/>
    </location>
</feature>
<evidence type="ECO:0000313" key="3">
    <source>
        <dbReference type="EMBL" id="GFJ82234.1"/>
    </source>
</evidence>
<keyword evidence="4" id="KW-1185">Reference proteome</keyword>
<gene>
    <name evidence="3" type="ORF">Phou_064140</name>
</gene>
<keyword evidence="2" id="KW-0472">Membrane</keyword>
<reference evidence="3 4" key="1">
    <citation type="submission" date="2020-03" db="EMBL/GenBank/DDBJ databases">
        <title>Whole genome shotgun sequence of Phytohabitans houttuyneae NBRC 108639.</title>
        <authorList>
            <person name="Komaki H."/>
            <person name="Tamura T."/>
        </authorList>
    </citation>
    <scope>NUCLEOTIDE SEQUENCE [LARGE SCALE GENOMIC DNA]</scope>
    <source>
        <strain evidence="3 4">NBRC 108639</strain>
    </source>
</reference>
<dbReference type="EMBL" id="BLPF01000002">
    <property type="protein sequence ID" value="GFJ82234.1"/>
    <property type="molecule type" value="Genomic_DNA"/>
</dbReference>
<keyword evidence="2" id="KW-0812">Transmembrane</keyword>
<dbReference type="Proteomes" id="UP000482800">
    <property type="component" value="Unassembled WGS sequence"/>
</dbReference>
<sequence>MDRVREHGGMPPAEQPEPAAPDTPGVPRWRSELGRSVRPVAYTLALTELTDPLPKPARIVVILVAAVVFGGFDRLNKDTKLVRMLPNILLCVGLGVIVLAVTTPQSWNGPMAVAAVVLIACATLLTAERAAALTTLAAVGLITAGIYVISGTVRDPGTNPWPLVVVAGGGPIVMGLTMLALRRELFTRRGGFSTAKLREFGQSWGRAAALGIIGLAGGGQLAGNGHVPAAVLVLAASVSWIVAAAVFGLTSTVTTRQDNLAGAMFVVCGVSVAVLGLLAFDAHQYAVGLVAATMGIAVAGGGVSLLESTGALRALRDTYLEDRA</sequence>
<protein>
    <submittedName>
        <fullName evidence="3">Uncharacterized protein</fullName>
    </submittedName>
</protein>
<feature type="transmembrane region" description="Helical" evidence="2">
    <location>
        <begin position="130"/>
        <end position="149"/>
    </location>
</feature>
<keyword evidence="2" id="KW-1133">Transmembrane helix</keyword>
<feature type="transmembrane region" description="Helical" evidence="2">
    <location>
        <begin position="161"/>
        <end position="182"/>
    </location>
</feature>
<feature type="transmembrane region" description="Helical" evidence="2">
    <location>
        <begin position="84"/>
        <end position="101"/>
    </location>
</feature>
<evidence type="ECO:0000256" key="1">
    <source>
        <dbReference type="SAM" id="MobiDB-lite"/>
    </source>
</evidence>
<comment type="caution">
    <text evidence="3">The sequence shown here is derived from an EMBL/GenBank/DDBJ whole genome shotgun (WGS) entry which is preliminary data.</text>
</comment>
<name>A0A6V8KEI7_9ACTN</name>
<evidence type="ECO:0000313" key="4">
    <source>
        <dbReference type="Proteomes" id="UP000482800"/>
    </source>
</evidence>
<organism evidence="3 4">
    <name type="scientific">Phytohabitans houttuyneae</name>
    <dbReference type="NCBI Taxonomy" id="1076126"/>
    <lineage>
        <taxon>Bacteria</taxon>
        <taxon>Bacillati</taxon>
        <taxon>Actinomycetota</taxon>
        <taxon>Actinomycetes</taxon>
        <taxon>Micromonosporales</taxon>
        <taxon>Micromonosporaceae</taxon>
    </lineage>
</organism>
<proteinExistence type="predicted"/>
<feature type="transmembrane region" description="Helical" evidence="2">
    <location>
        <begin position="203"/>
        <end position="223"/>
    </location>
</feature>
<evidence type="ECO:0000256" key="2">
    <source>
        <dbReference type="SAM" id="Phobius"/>
    </source>
</evidence>
<feature type="transmembrane region" description="Helical" evidence="2">
    <location>
        <begin position="229"/>
        <end position="249"/>
    </location>
</feature>
<feature type="transmembrane region" description="Helical" evidence="2">
    <location>
        <begin position="261"/>
        <end position="280"/>
    </location>
</feature>
<feature type="region of interest" description="Disordered" evidence="1">
    <location>
        <begin position="1"/>
        <end position="28"/>
    </location>
</feature>
<reference evidence="3 4" key="2">
    <citation type="submission" date="2020-03" db="EMBL/GenBank/DDBJ databases">
        <authorList>
            <person name="Ichikawa N."/>
            <person name="Kimura A."/>
            <person name="Kitahashi Y."/>
            <person name="Uohara A."/>
        </authorList>
    </citation>
    <scope>NUCLEOTIDE SEQUENCE [LARGE SCALE GENOMIC DNA]</scope>
    <source>
        <strain evidence="3 4">NBRC 108639</strain>
    </source>
</reference>
<dbReference type="AlphaFoldDB" id="A0A6V8KEI7"/>